<feature type="transmembrane region" description="Helical" evidence="8">
    <location>
        <begin position="174"/>
        <end position="195"/>
    </location>
</feature>
<comment type="subcellular location">
    <subcellularLocation>
        <location evidence="1">Membrane</location>
        <topology evidence="1">Multi-pass membrane protein</topology>
    </subcellularLocation>
</comment>
<evidence type="ECO:0000259" key="10">
    <source>
        <dbReference type="Pfam" id="PF13967"/>
    </source>
</evidence>
<dbReference type="PANTHER" id="PTHR13018:SF149">
    <property type="entry name" value="DOMAIN PROTEIN, PUTATIVE (AFU_ORTHOLOGUE AFUA_3G11660)-RELATED"/>
    <property type="match status" value="1"/>
</dbReference>
<evidence type="ECO:0000313" key="13">
    <source>
        <dbReference type="Proteomes" id="UP000033483"/>
    </source>
</evidence>
<accession>A0A0F4Z925</accession>
<dbReference type="AlphaFoldDB" id="A0A0F4Z925"/>
<comment type="similarity">
    <text evidence="2">Belongs to the CSC1 (TC 1.A.17) family.</text>
</comment>
<comment type="caution">
    <text evidence="12">The sequence shown here is derived from an EMBL/GenBank/DDBJ whole genome shotgun (WGS) entry which is preliminary data.</text>
</comment>
<reference evidence="12 13" key="1">
    <citation type="submission" date="2015-03" db="EMBL/GenBank/DDBJ databases">
        <authorList>
            <person name="Radwan O."/>
            <person name="Al-Naeli F.A."/>
            <person name="Rendon G.A."/>
            <person name="Fields C."/>
        </authorList>
    </citation>
    <scope>NUCLEOTIDE SEQUENCE [LARGE SCALE GENOMIC DNA]</scope>
    <source>
        <strain evidence="12">CR-DP1</strain>
    </source>
</reference>
<evidence type="ECO:0000259" key="9">
    <source>
        <dbReference type="Pfam" id="PF02714"/>
    </source>
</evidence>
<evidence type="ECO:0000259" key="11">
    <source>
        <dbReference type="Pfam" id="PF14703"/>
    </source>
</evidence>
<dbReference type="InterPro" id="IPR045122">
    <property type="entry name" value="Csc1-like"/>
</dbReference>
<dbReference type="GO" id="GO:0005227">
    <property type="term" value="F:calcium-activated cation channel activity"/>
    <property type="evidence" value="ECO:0007669"/>
    <property type="project" value="InterPro"/>
</dbReference>
<feature type="domain" description="CSC1/OSCA1-like N-terminal transmembrane" evidence="10">
    <location>
        <begin position="48"/>
        <end position="195"/>
    </location>
</feature>
<dbReference type="InterPro" id="IPR032880">
    <property type="entry name" value="CSC1/OSCA1-like_N"/>
</dbReference>
<keyword evidence="3" id="KW-0813">Transport</keyword>
<name>A0A0F4Z925_9PEZI</name>
<dbReference type="EMBL" id="LAEV01001970">
    <property type="protein sequence ID" value="KKA26845.1"/>
    <property type="molecule type" value="Genomic_DNA"/>
</dbReference>
<evidence type="ECO:0000256" key="1">
    <source>
        <dbReference type="ARBA" id="ARBA00004141"/>
    </source>
</evidence>
<dbReference type="InterPro" id="IPR003864">
    <property type="entry name" value="CSC1/OSCA1-like_7TM"/>
</dbReference>
<evidence type="ECO:0000256" key="6">
    <source>
        <dbReference type="ARBA" id="ARBA00023136"/>
    </source>
</evidence>
<feature type="region of interest" description="Disordered" evidence="7">
    <location>
        <begin position="995"/>
        <end position="1042"/>
    </location>
</feature>
<feature type="transmembrane region" description="Helical" evidence="8">
    <location>
        <begin position="493"/>
        <end position="522"/>
    </location>
</feature>
<feature type="transmembrane region" description="Helical" evidence="8">
    <location>
        <begin position="668"/>
        <end position="687"/>
    </location>
</feature>
<dbReference type="Pfam" id="PF13967">
    <property type="entry name" value="RSN1_TM"/>
    <property type="match status" value="1"/>
</dbReference>
<evidence type="ECO:0000256" key="4">
    <source>
        <dbReference type="ARBA" id="ARBA00022692"/>
    </source>
</evidence>
<feature type="transmembrane region" description="Helical" evidence="8">
    <location>
        <begin position="693"/>
        <end position="712"/>
    </location>
</feature>
<evidence type="ECO:0008006" key="14">
    <source>
        <dbReference type="Google" id="ProtNLM"/>
    </source>
</evidence>
<evidence type="ECO:0000256" key="8">
    <source>
        <dbReference type="SAM" id="Phobius"/>
    </source>
</evidence>
<evidence type="ECO:0000256" key="5">
    <source>
        <dbReference type="ARBA" id="ARBA00022989"/>
    </source>
</evidence>
<gene>
    <name evidence="12" type="ORF">TD95_004862</name>
</gene>
<sequence>MSLPATAGAVLRRLFARDGDDNNSNDAGQELLDLLKDPFSGDISSTSLWTAISVSFGFTAFIAICFSLLRPYNQSVYAPKLKHADEKHAPPALGKEPWSWFIPLWRTSETDTVSHIGMDAAIFIRFTKMLRNIFLTLTVCVCPVIIPTNLTSGTDNAGRSWLSNIGPSTVYGKAHWADVIAAWVTTLIVMAYLWWNYRRVLALRRAYFNTEEYQNSLHARTLMLTDLPRDRCSDEGIARVIDSVAPNSSFARTAVARNVRDLPTLISEHERIVRKLEKVLAIYLKDPHQLPPARPLCRVSRKDPSHGTYPRGQKVDAIEYLTQRIKSLEVQIREVRTTVDRRSTMPYGFASYSDISEAHSIAYTIKGKKPSGTTIVLAPRPEDIIWSNMPLSPSVRSWKTIMVNLWVTLLTVLWVVPNAMIAIFLVNLSNLGRVWTPFNDELKEHPTFWGMFQGVANPALTSLVYLALPIIFRRLSIMAGDRTKTGRDRHVTAKLYAFFVFNNLIVFSVFSTIWAVVAGVVADTSKGMDAWRAIIKNNPFGALLESLCGNSPFWVNWLLQRQLGAAIDLAQLWPLVYRSVMRKFWHPTPRELIELTAPPPFEYASYYNYFLFYATVTLFYAGIQPLVLPAAAIYFSIDVWLKKYLLLYVFITKNESGGIIWRVLYNRMLFATLLSQLIFLLIIWARGTDSRNMQAYCLAPLPVLLILFKIYCAKAFDTKMYYYACTNMDKEAPIADPTKDGRLRSEKLASRFGHPSLYKPLVTPMVHAKAQDMLHIVYSGRLTNGRDGSGVNDFTSVSGYSDTFAMDSMKSSGAPGKTMGVPGFELVPESQMDFEYYKNRPEFASEHGAGALFGSPSDIIRTDTPSTTFGDNSRPGTPAQVYGGMTGGTVPTIPQVGSNTGYAPYRSHTPASIASGNGGYATPPPPNAFLGQADMATSSVAAMRTRSPLYEQANDSSSRLVSSAADMAMAPPAWQTQGYDAQSGMREPTLPAVHVPGPSTGALGGGPQGYSGLAQAEVPETDPAQYDYFRGSQRRRPGDGYY</sequence>
<feature type="domain" description="CSC1/OSCA1-like 7TM region" evidence="9">
    <location>
        <begin position="400"/>
        <end position="681"/>
    </location>
</feature>
<dbReference type="PANTHER" id="PTHR13018">
    <property type="entry name" value="PROBABLE MEMBRANE PROTEIN DUF221-RELATED"/>
    <property type="match status" value="1"/>
</dbReference>
<feature type="transmembrane region" description="Helical" evidence="8">
    <location>
        <begin position="48"/>
        <end position="69"/>
    </location>
</feature>
<dbReference type="Pfam" id="PF02714">
    <property type="entry name" value="RSN1_7TM"/>
    <property type="match status" value="1"/>
</dbReference>
<dbReference type="GO" id="GO:0005886">
    <property type="term" value="C:plasma membrane"/>
    <property type="evidence" value="ECO:0007669"/>
    <property type="project" value="TreeGrafter"/>
</dbReference>
<dbReference type="Pfam" id="PF14703">
    <property type="entry name" value="PHM7_cyt"/>
    <property type="match status" value="1"/>
</dbReference>
<keyword evidence="5 8" id="KW-1133">Transmembrane helix</keyword>
<keyword evidence="13" id="KW-1185">Reference proteome</keyword>
<proteinExistence type="inferred from homology"/>
<evidence type="ECO:0000313" key="12">
    <source>
        <dbReference type="EMBL" id="KKA26845.1"/>
    </source>
</evidence>
<organism evidence="12 13">
    <name type="scientific">Thielaviopsis punctulata</name>
    <dbReference type="NCBI Taxonomy" id="72032"/>
    <lineage>
        <taxon>Eukaryota</taxon>
        <taxon>Fungi</taxon>
        <taxon>Dikarya</taxon>
        <taxon>Ascomycota</taxon>
        <taxon>Pezizomycotina</taxon>
        <taxon>Sordariomycetes</taxon>
        <taxon>Hypocreomycetidae</taxon>
        <taxon>Microascales</taxon>
        <taxon>Ceratocystidaceae</taxon>
        <taxon>Thielaviopsis</taxon>
    </lineage>
</organism>
<dbReference type="InterPro" id="IPR027815">
    <property type="entry name" value="CSC1/OSCA1-like_cyt"/>
</dbReference>
<evidence type="ECO:0000256" key="3">
    <source>
        <dbReference type="ARBA" id="ARBA00022448"/>
    </source>
</evidence>
<feature type="transmembrane region" description="Helical" evidence="8">
    <location>
        <begin position="405"/>
        <end position="428"/>
    </location>
</feature>
<dbReference type="OrthoDB" id="2150324at2759"/>
<keyword evidence="6 8" id="KW-0472">Membrane</keyword>
<feature type="domain" description="CSC1/OSCA1-like cytosolic" evidence="11">
    <location>
        <begin position="219"/>
        <end position="388"/>
    </location>
</feature>
<feature type="transmembrane region" description="Helical" evidence="8">
    <location>
        <begin position="133"/>
        <end position="154"/>
    </location>
</feature>
<feature type="transmembrane region" description="Helical" evidence="8">
    <location>
        <begin position="610"/>
        <end position="635"/>
    </location>
</feature>
<keyword evidence="4 8" id="KW-0812">Transmembrane</keyword>
<evidence type="ECO:0000256" key="7">
    <source>
        <dbReference type="SAM" id="MobiDB-lite"/>
    </source>
</evidence>
<evidence type="ECO:0000256" key="2">
    <source>
        <dbReference type="ARBA" id="ARBA00007779"/>
    </source>
</evidence>
<dbReference type="Proteomes" id="UP000033483">
    <property type="component" value="Unassembled WGS sequence"/>
</dbReference>
<feature type="transmembrane region" description="Helical" evidence="8">
    <location>
        <begin position="448"/>
        <end position="472"/>
    </location>
</feature>
<protein>
    <recommendedName>
        <fullName evidence="14">CSC1/OSCA1-like 7TM region domain-containing protein</fullName>
    </recommendedName>
</protein>